<keyword evidence="7 8" id="KW-0472">Membrane</keyword>
<evidence type="ECO:0000256" key="4">
    <source>
        <dbReference type="ARBA" id="ARBA00022475"/>
    </source>
</evidence>
<feature type="transmembrane region" description="Helical" evidence="8">
    <location>
        <begin position="217"/>
        <end position="239"/>
    </location>
</feature>
<dbReference type="Proteomes" id="UP000634522">
    <property type="component" value="Unassembled WGS sequence"/>
</dbReference>
<evidence type="ECO:0000256" key="7">
    <source>
        <dbReference type="ARBA" id="ARBA00023136"/>
    </source>
</evidence>
<keyword evidence="5 8" id="KW-0812">Transmembrane</keyword>
<evidence type="ECO:0000256" key="8">
    <source>
        <dbReference type="RuleBase" id="RU365088"/>
    </source>
</evidence>
<dbReference type="Pfam" id="PF07690">
    <property type="entry name" value="MFS_1"/>
    <property type="match status" value="1"/>
</dbReference>
<dbReference type="InterPro" id="IPR011701">
    <property type="entry name" value="MFS"/>
</dbReference>
<keyword evidence="6 8" id="KW-1133">Transmembrane helix</keyword>
<comment type="caution">
    <text evidence="10">The sequence shown here is derived from an EMBL/GenBank/DDBJ whole genome shotgun (WGS) entry which is preliminary data.</text>
</comment>
<organism evidence="10 11">
    <name type="scientific">Aromatoleum toluolicum</name>
    <dbReference type="NCBI Taxonomy" id="90060"/>
    <lineage>
        <taxon>Bacteria</taxon>
        <taxon>Pseudomonadati</taxon>
        <taxon>Pseudomonadota</taxon>
        <taxon>Betaproteobacteria</taxon>
        <taxon>Rhodocyclales</taxon>
        <taxon>Rhodocyclaceae</taxon>
        <taxon>Aromatoleum</taxon>
    </lineage>
</organism>
<accession>A0ABX1NIT6</accession>
<dbReference type="PANTHER" id="PTHR23502:SF132">
    <property type="entry name" value="POLYAMINE TRANSPORTER 2-RELATED"/>
    <property type="match status" value="1"/>
</dbReference>
<evidence type="ECO:0000313" key="11">
    <source>
        <dbReference type="Proteomes" id="UP000634522"/>
    </source>
</evidence>
<dbReference type="InterPro" id="IPR020846">
    <property type="entry name" value="MFS_dom"/>
</dbReference>
<dbReference type="Gene3D" id="1.20.1720.10">
    <property type="entry name" value="Multidrug resistance protein D"/>
    <property type="match status" value="1"/>
</dbReference>
<evidence type="ECO:0000256" key="3">
    <source>
        <dbReference type="ARBA" id="ARBA00022448"/>
    </source>
</evidence>
<gene>
    <name evidence="10" type="ORF">GPA27_17465</name>
</gene>
<feature type="transmembrane region" description="Helical" evidence="8">
    <location>
        <begin position="47"/>
        <end position="63"/>
    </location>
</feature>
<proteinExistence type="inferred from homology"/>
<feature type="transmembrane region" description="Helical" evidence="8">
    <location>
        <begin position="75"/>
        <end position="94"/>
    </location>
</feature>
<evidence type="ECO:0000256" key="1">
    <source>
        <dbReference type="ARBA" id="ARBA00004651"/>
    </source>
</evidence>
<dbReference type="NCBIfam" id="TIGR00710">
    <property type="entry name" value="efflux_Bcr_CflA"/>
    <property type="match status" value="1"/>
</dbReference>
<dbReference type="PROSITE" id="PS50850">
    <property type="entry name" value="MFS"/>
    <property type="match status" value="1"/>
</dbReference>
<comment type="subcellular location">
    <subcellularLocation>
        <location evidence="8">Cell inner membrane</location>
        <topology evidence="8">Multi-pass membrane protein</topology>
    </subcellularLocation>
    <subcellularLocation>
        <location evidence="1">Cell membrane</location>
        <topology evidence="1">Multi-pass membrane protein</topology>
    </subcellularLocation>
</comment>
<comment type="similarity">
    <text evidence="2 8">Belongs to the major facilitator superfamily. Bcr/CmlA family.</text>
</comment>
<dbReference type="SUPFAM" id="SSF103473">
    <property type="entry name" value="MFS general substrate transporter"/>
    <property type="match status" value="1"/>
</dbReference>
<evidence type="ECO:0000259" key="9">
    <source>
        <dbReference type="PROSITE" id="PS50850"/>
    </source>
</evidence>
<keyword evidence="4" id="KW-1003">Cell membrane</keyword>
<dbReference type="InterPro" id="IPR004812">
    <property type="entry name" value="Efflux_drug-R_Bcr/CmlA"/>
</dbReference>
<feature type="transmembrane region" description="Helical" evidence="8">
    <location>
        <begin position="344"/>
        <end position="362"/>
    </location>
</feature>
<feature type="transmembrane region" description="Helical" evidence="8">
    <location>
        <begin position="251"/>
        <end position="267"/>
    </location>
</feature>
<feature type="transmembrane region" description="Helical" evidence="8">
    <location>
        <begin position="312"/>
        <end position="332"/>
    </location>
</feature>
<feature type="domain" description="Major facilitator superfamily (MFS) profile" evidence="9">
    <location>
        <begin position="9"/>
        <end position="393"/>
    </location>
</feature>
<feature type="transmembrane region" description="Helical" evidence="8">
    <location>
        <begin position="133"/>
        <end position="157"/>
    </location>
</feature>
<feature type="transmembrane region" description="Helical" evidence="8">
    <location>
        <begin position="279"/>
        <end position="300"/>
    </location>
</feature>
<keyword evidence="3 8" id="KW-0813">Transport</keyword>
<evidence type="ECO:0000256" key="2">
    <source>
        <dbReference type="ARBA" id="ARBA00006236"/>
    </source>
</evidence>
<feature type="transmembrane region" description="Helical" evidence="8">
    <location>
        <begin position="100"/>
        <end position="121"/>
    </location>
</feature>
<evidence type="ECO:0000313" key="10">
    <source>
        <dbReference type="EMBL" id="NMF99171.1"/>
    </source>
</evidence>
<dbReference type="PANTHER" id="PTHR23502">
    <property type="entry name" value="MAJOR FACILITATOR SUPERFAMILY"/>
    <property type="match status" value="1"/>
</dbReference>
<sequence length="402" mass="41831">MNTAPSLPLAILVTALVALGPLSTDFYLPALPSITSGLATDVAHTQLTLSIFLFGFAIGQLVYGPLSDRYGRRPVLLFGIAVYLIASVACVFAASIDALIVARFLQALGACAGPVLGRAVVRDIYGPHDSARMLSYVGTAMALAPLVGPVLGGWLAVWWGWRATFAFLVVYSALLLFATACVLRETNLHMHPAPGRAAGMWTNFAALLRDRRYRGVLLCNALAYAGLFAFISGSSFVFIDMFGFSPQQMGLAFGLMVSGYMTGTTLSGRLSRRLGPDRLMCTGTLLGVAAGTLMLGLALAGVHHPLAVMLPMWFSACSIGLVMPNAAAIAMAPYPHMAGSAASLMGFSQMGLAALAGVVVGHTLGGSVVPMALVIALMALGSLASYLVWVRPAASGVCPGEA</sequence>
<reference evidence="10 11" key="1">
    <citation type="submission" date="2019-12" db="EMBL/GenBank/DDBJ databases">
        <title>Comparative genomics gives insights into the taxonomy of the Azoarcus-Aromatoleum group and reveals separate origins of nif in the plant-associated Azoarcus and non-plant-associated Aromatoleum sub-groups.</title>
        <authorList>
            <person name="Lafos M."/>
            <person name="Maluk M."/>
            <person name="Batista M."/>
            <person name="Junghare M."/>
            <person name="Carmona M."/>
            <person name="Faoro H."/>
            <person name="Cruz L.M."/>
            <person name="Battistoni F."/>
            <person name="De Souza E."/>
            <person name="Pedrosa F."/>
            <person name="Chen W.-M."/>
            <person name="Poole P.S."/>
            <person name="Dixon R.A."/>
            <person name="James E.K."/>
        </authorList>
    </citation>
    <scope>NUCLEOTIDE SEQUENCE [LARGE SCALE GENOMIC DNA]</scope>
    <source>
        <strain evidence="10 11">T</strain>
    </source>
</reference>
<comment type="caution">
    <text evidence="8">Lacks conserved residue(s) required for the propagation of feature annotation.</text>
</comment>
<feature type="transmembrane region" description="Helical" evidence="8">
    <location>
        <begin position="163"/>
        <end position="183"/>
    </location>
</feature>
<dbReference type="InterPro" id="IPR036259">
    <property type="entry name" value="MFS_trans_sf"/>
</dbReference>
<evidence type="ECO:0000256" key="5">
    <source>
        <dbReference type="ARBA" id="ARBA00022692"/>
    </source>
</evidence>
<evidence type="ECO:0000256" key="6">
    <source>
        <dbReference type="ARBA" id="ARBA00022989"/>
    </source>
</evidence>
<feature type="transmembrane region" description="Helical" evidence="8">
    <location>
        <begin position="368"/>
        <end position="389"/>
    </location>
</feature>
<dbReference type="EMBL" id="WTVS01000039">
    <property type="protein sequence ID" value="NMF99171.1"/>
    <property type="molecule type" value="Genomic_DNA"/>
</dbReference>
<dbReference type="CDD" id="cd17320">
    <property type="entry name" value="MFS_MdfA_MDR_like"/>
    <property type="match status" value="1"/>
</dbReference>
<name>A0ABX1NIT6_9RHOO</name>
<keyword evidence="8" id="KW-0997">Cell inner membrane</keyword>
<protein>
    <recommendedName>
        <fullName evidence="8">Bcr/CflA family efflux transporter</fullName>
    </recommendedName>
</protein>
<keyword evidence="11" id="KW-1185">Reference proteome</keyword>